<evidence type="ECO:0000313" key="2">
    <source>
        <dbReference type="EMBL" id="WMB72821.1"/>
    </source>
</evidence>
<gene>
    <name evidence="2" type="ORF">RA178_20870</name>
</gene>
<protein>
    <submittedName>
        <fullName evidence="2">DUF3306 domain-containing protein</fullName>
    </submittedName>
</protein>
<reference evidence="2" key="1">
    <citation type="submission" date="2023-08" db="EMBL/GenBank/DDBJ databases">
        <title>Complete genome sequence of Shewanella oncorhynchi Z-P2, a siderophore putrebactin-producing bacterium.</title>
        <authorList>
            <person name="Zhang Y."/>
        </authorList>
    </citation>
    <scope>NUCLEOTIDE SEQUENCE</scope>
    <source>
        <strain evidence="2">Z-P2</strain>
    </source>
</reference>
<dbReference type="EMBL" id="CP132914">
    <property type="protein sequence ID" value="WMB72821.1"/>
    <property type="molecule type" value="Genomic_DNA"/>
</dbReference>
<dbReference type="GeneID" id="301341690"/>
<feature type="region of interest" description="Disordered" evidence="1">
    <location>
        <begin position="1"/>
        <end position="33"/>
    </location>
</feature>
<dbReference type="InterPro" id="IPR021735">
    <property type="entry name" value="DUF3306"/>
</dbReference>
<feature type="region of interest" description="Disordered" evidence="1">
    <location>
        <begin position="153"/>
        <end position="226"/>
    </location>
</feature>
<evidence type="ECO:0000256" key="1">
    <source>
        <dbReference type="SAM" id="MobiDB-lite"/>
    </source>
</evidence>
<dbReference type="AlphaFoldDB" id="A0AA50KDS9"/>
<proteinExistence type="predicted"/>
<sequence length="226" mass="24677">MAESIQKTGGLLSRWNQRREQVAAEEAREADGEITPQETIVAEPTMAVEQLQPTESAIEANTAEHDDTNRILTAADLPNPDEIEIGGSFASFMGANVDPAAKSAALRALWKQPHFNEIDGLLEYALDYSNQPKLSAEVSAELMQKVFRYIAEDSETSDEESAALAKQTEESNPSASLDVSETTTHETNEVEVEWAAEPITDNLDGETDDLPQNAPEPLAQVHTRVV</sequence>
<dbReference type="RefSeq" id="WP_306683700.1">
    <property type="nucleotide sequence ID" value="NZ_CP132914.1"/>
</dbReference>
<accession>A0AA50KDS9</accession>
<dbReference type="Proteomes" id="UP001236800">
    <property type="component" value="Chromosome"/>
</dbReference>
<feature type="compositionally biased region" description="Basic and acidic residues" evidence="1">
    <location>
        <begin position="17"/>
        <end position="31"/>
    </location>
</feature>
<dbReference type="KEGG" id="sog:RA178_20870"/>
<dbReference type="Pfam" id="PF11748">
    <property type="entry name" value="DUF3306"/>
    <property type="match status" value="1"/>
</dbReference>
<name>A0AA50KDS9_9GAMM</name>
<organism evidence="2">
    <name type="scientific">Shewanella oncorhynchi</name>
    <dbReference type="NCBI Taxonomy" id="2726434"/>
    <lineage>
        <taxon>Bacteria</taxon>
        <taxon>Pseudomonadati</taxon>
        <taxon>Pseudomonadota</taxon>
        <taxon>Gammaproteobacteria</taxon>
        <taxon>Alteromonadales</taxon>
        <taxon>Shewanellaceae</taxon>
        <taxon>Shewanella</taxon>
    </lineage>
</organism>